<feature type="compositionally biased region" description="Polar residues" evidence="1">
    <location>
        <begin position="37"/>
        <end position="50"/>
    </location>
</feature>
<dbReference type="InterPro" id="IPR054415">
    <property type="entry name" value="SPO24"/>
</dbReference>
<feature type="region of interest" description="Disordered" evidence="1">
    <location>
        <begin position="21"/>
        <end position="65"/>
    </location>
</feature>
<evidence type="ECO:0000313" key="2">
    <source>
        <dbReference type="EMBL" id="CAK9437275.1"/>
    </source>
</evidence>
<sequence>MKQNTFLALSTEVSEPFIIPNVSPISSPKLEGKSRADSISGTVASDQRSQPLVAHGNGGVVDGDELLSSRKSSAIDLS</sequence>
<dbReference type="Proteomes" id="UP001497383">
    <property type="component" value="Chromosome 2"/>
</dbReference>
<evidence type="ECO:0000256" key="1">
    <source>
        <dbReference type="SAM" id="MobiDB-lite"/>
    </source>
</evidence>
<name>A0ABP0ZHR3_9ASCO</name>
<proteinExistence type="predicted"/>
<protein>
    <submittedName>
        <fullName evidence="2">Uncharacterized protein</fullName>
    </submittedName>
</protein>
<accession>A0ABP0ZHR3</accession>
<keyword evidence="3" id="KW-1185">Reference proteome</keyword>
<reference evidence="2 3" key="1">
    <citation type="submission" date="2024-03" db="EMBL/GenBank/DDBJ databases">
        <authorList>
            <person name="Brejova B."/>
        </authorList>
    </citation>
    <scope>NUCLEOTIDE SEQUENCE [LARGE SCALE GENOMIC DNA]</scope>
    <source>
        <strain evidence="2 3">CBS 14171</strain>
    </source>
</reference>
<dbReference type="RefSeq" id="XP_066828591.1">
    <property type="nucleotide sequence ID" value="XM_066971565.1"/>
</dbReference>
<gene>
    <name evidence="2" type="ORF">LODBEIA_P16530</name>
</gene>
<dbReference type="EMBL" id="OZ022406">
    <property type="protein sequence ID" value="CAK9437275.1"/>
    <property type="molecule type" value="Genomic_DNA"/>
</dbReference>
<dbReference type="GeneID" id="92206849"/>
<evidence type="ECO:0000313" key="3">
    <source>
        <dbReference type="Proteomes" id="UP001497383"/>
    </source>
</evidence>
<organism evidence="2 3">
    <name type="scientific">Lodderomyces beijingensis</name>
    <dbReference type="NCBI Taxonomy" id="1775926"/>
    <lineage>
        <taxon>Eukaryota</taxon>
        <taxon>Fungi</taxon>
        <taxon>Dikarya</taxon>
        <taxon>Ascomycota</taxon>
        <taxon>Saccharomycotina</taxon>
        <taxon>Pichiomycetes</taxon>
        <taxon>Debaryomycetaceae</taxon>
        <taxon>Candida/Lodderomyces clade</taxon>
        <taxon>Lodderomyces</taxon>
    </lineage>
</organism>
<dbReference type="Pfam" id="PF22044">
    <property type="entry name" value="SPO24"/>
    <property type="match status" value="1"/>
</dbReference>